<keyword evidence="1" id="KW-1133">Transmembrane helix</keyword>
<organism evidence="2 3">
    <name type="scientific">Hymenobacter mucosus</name>
    <dbReference type="NCBI Taxonomy" id="1411120"/>
    <lineage>
        <taxon>Bacteria</taxon>
        <taxon>Pseudomonadati</taxon>
        <taxon>Bacteroidota</taxon>
        <taxon>Cytophagia</taxon>
        <taxon>Cytophagales</taxon>
        <taxon>Hymenobacteraceae</taxon>
        <taxon>Hymenobacter</taxon>
    </lineage>
</organism>
<dbReference type="Pfam" id="PF13858">
    <property type="entry name" value="DUF4199"/>
    <property type="match status" value="1"/>
</dbReference>
<dbReference type="Proteomes" id="UP000198310">
    <property type="component" value="Unassembled WGS sequence"/>
</dbReference>
<feature type="transmembrane region" description="Helical" evidence="1">
    <location>
        <begin position="41"/>
        <end position="58"/>
    </location>
</feature>
<feature type="transmembrane region" description="Helical" evidence="1">
    <location>
        <begin position="12"/>
        <end position="35"/>
    </location>
</feature>
<reference evidence="3" key="1">
    <citation type="submission" date="2017-06" db="EMBL/GenBank/DDBJ databases">
        <authorList>
            <person name="Varghese N."/>
            <person name="Submissions S."/>
        </authorList>
    </citation>
    <scope>NUCLEOTIDE SEQUENCE [LARGE SCALE GENOMIC DNA]</scope>
    <source>
        <strain evidence="3">DSM 28041</strain>
    </source>
</reference>
<name>A0A238V860_9BACT</name>
<dbReference type="EMBL" id="FZNS01000001">
    <property type="protein sequence ID" value="SNR30605.1"/>
    <property type="molecule type" value="Genomic_DNA"/>
</dbReference>
<proteinExistence type="predicted"/>
<evidence type="ECO:0008006" key="4">
    <source>
        <dbReference type="Google" id="ProtNLM"/>
    </source>
</evidence>
<sequence length="157" mass="17138">MTNARITPETNGVRYGLFAAAGMIVYFLIASLTGLTDRIEFSFLNGVILAVGICFAIANFKRYCQDRMPYLQGFGTGIITAIVASVVFGIFFVVYAGLLNPKIMQNIRTWDRLGFDLSITVAVLAILLQGAMAGVIISLVAMQYYKSPDHKPITGIE</sequence>
<keyword evidence="1" id="KW-0472">Membrane</keyword>
<feature type="transmembrane region" description="Helical" evidence="1">
    <location>
        <begin position="117"/>
        <end position="141"/>
    </location>
</feature>
<dbReference type="RefSeq" id="WP_052695507.1">
    <property type="nucleotide sequence ID" value="NZ_FZNS01000001.1"/>
</dbReference>
<keyword evidence="3" id="KW-1185">Reference proteome</keyword>
<evidence type="ECO:0000256" key="1">
    <source>
        <dbReference type="SAM" id="Phobius"/>
    </source>
</evidence>
<accession>A0A238V860</accession>
<keyword evidence="1" id="KW-0812">Transmembrane</keyword>
<evidence type="ECO:0000313" key="3">
    <source>
        <dbReference type="Proteomes" id="UP000198310"/>
    </source>
</evidence>
<gene>
    <name evidence="2" type="ORF">SAMN06269173_101286</name>
</gene>
<dbReference type="AlphaFoldDB" id="A0A238V860"/>
<protein>
    <recommendedName>
        <fullName evidence="4">DUF4199 domain-containing protein</fullName>
    </recommendedName>
</protein>
<feature type="transmembrane region" description="Helical" evidence="1">
    <location>
        <begin position="70"/>
        <end position="97"/>
    </location>
</feature>
<evidence type="ECO:0000313" key="2">
    <source>
        <dbReference type="EMBL" id="SNR30605.1"/>
    </source>
</evidence>
<dbReference type="InterPro" id="IPR025250">
    <property type="entry name" value="DUF4199"/>
</dbReference>